<keyword evidence="8" id="KW-1278">Translocase</keyword>
<evidence type="ECO:0000256" key="3">
    <source>
        <dbReference type="ARBA" id="ARBA00007523"/>
    </source>
</evidence>
<dbReference type="InterPro" id="IPR050837">
    <property type="entry name" value="ComplexI_51kDa_subunit"/>
</dbReference>
<dbReference type="InterPro" id="IPR019575">
    <property type="entry name" value="Nuop51_4Fe4S-bd"/>
</dbReference>
<evidence type="ECO:0000256" key="7">
    <source>
        <dbReference type="ARBA" id="ARBA00022723"/>
    </source>
</evidence>
<comment type="caution">
    <text evidence="14">The sequence shown here is derived from an EMBL/GenBank/DDBJ whole genome shotgun (WGS) entry which is preliminary data.</text>
</comment>
<dbReference type="Gene3D" id="3.40.50.11540">
    <property type="entry name" value="NADH-ubiquinone oxidoreductase 51kDa subunit"/>
    <property type="match status" value="1"/>
</dbReference>
<dbReference type="Gene3D" id="6.10.250.1450">
    <property type="match status" value="1"/>
</dbReference>
<comment type="catalytic activity">
    <reaction evidence="12">
        <text>a quinone + NADH + 5 H(+)(in) = a quinol + NAD(+) + 4 H(+)(out)</text>
        <dbReference type="Rhea" id="RHEA:57888"/>
        <dbReference type="ChEBI" id="CHEBI:15378"/>
        <dbReference type="ChEBI" id="CHEBI:24646"/>
        <dbReference type="ChEBI" id="CHEBI:57540"/>
        <dbReference type="ChEBI" id="CHEBI:57945"/>
        <dbReference type="ChEBI" id="CHEBI:132124"/>
    </reaction>
</comment>
<dbReference type="Pfam" id="PF10589">
    <property type="entry name" value="NADH_4Fe-4S"/>
    <property type="match status" value="1"/>
</dbReference>
<evidence type="ECO:0000256" key="11">
    <source>
        <dbReference type="ARBA" id="ARBA00023027"/>
    </source>
</evidence>
<dbReference type="SUPFAM" id="SSF142019">
    <property type="entry name" value="Nqo1 FMN-binding domain-like"/>
    <property type="match status" value="1"/>
</dbReference>
<dbReference type="InterPro" id="IPR037207">
    <property type="entry name" value="Nuop51_4Fe4S-bd_sf"/>
</dbReference>
<comment type="function">
    <text evidence="12">NDH-1 shuttles electrons from NADH, via FMN and iron-sulfur (Fe-S) centers, to quinones in the respiratory chain.</text>
</comment>
<dbReference type="SUPFAM" id="SSF140490">
    <property type="entry name" value="Nqo1C-terminal domain-like"/>
    <property type="match status" value="1"/>
</dbReference>
<proteinExistence type="inferred from homology"/>
<dbReference type="InterPro" id="IPR011538">
    <property type="entry name" value="Nuo51_FMN-bd"/>
</dbReference>
<comment type="cofactor">
    <cofactor evidence="2 12">
        <name>[4Fe-4S] cluster</name>
        <dbReference type="ChEBI" id="CHEBI:49883"/>
    </cofactor>
</comment>
<dbReference type="EC" id="7.1.1.-" evidence="12"/>
<dbReference type="RefSeq" id="WP_343918780.1">
    <property type="nucleotide sequence ID" value="NZ_BAAAJT010000002.1"/>
</dbReference>
<dbReference type="Gene3D" id="3.10.20.600">
    <property type="match status" value="1"/>
</dbReference>
<dbReference type="PROSITE" id="PS00645">
    <property type="entry name" value="COMPLEX1_51K_2"/>
    <property type="match status" value="1"/>
</dbReference>
<dbReference type="EMBL" id="JBHUGD010000003">
    <property type="protein sequence ID" value="MFD1947571.1"/>
    <property type="molecule type" value="Genomic_DNA"/>
</dbReference>
<organism evidence="14 15">
    <name type="scientific">Nocardioides aestuarii</name>
    <dbReference type="NCBI Taxonomy" id="252231"/>
    <lineage>
        <taxon>Bacteria</taxon>
        <taxon>Bacillati</taxon>
        <taxon>Actinomycetota</taxon>
        <taxon>Actinomycetes</taxon>
        <taxon>Propionibacteriales</taxon>
        <taxon>Nocardioidaceae</taxon>
        <taxon>Nocardioides</taxon>
    </lineage>
</organism>
<evidence type="ECO:0000256" key="12">
    <source>
        <dbReference type="RuleBase" id="RU364066"/>
    </source>
</evidence>
<evidence type="ECO:0000259" key="13">
    <source>
        <dbReference type="SMART" id="SM00928"/>
    </source>
</evidence>
<feature type="domain" description="NADH-ubiquinone oxidoreductase 51kDa subunit iron-sulphur binding" evidence="13">
    <location>
        <begin position="328"/>
        <end position="373"/>
    </location>
</feature>
<dbReference type="InterPro" id="IPR011537">
    <property type="entry name" value="NADH-UbQ_OxRdtase_suF"/>
</dbReference>
<dbReference type="InterPro" id="IPR019554">
    <property type="entry name" value="Soluble_ligand-bd"/>
</dbReference>
<evidence type="ECO:0000256" key="9">
    <source>
        <dbReference type="ARBA" id="ARBA00023004"/>
    </source>
</evidence>
<evidence type="ECO:0000256" key="6">
    <source>
        <dbReference type="ARBA" id="ARBA00022643"/>
    </source>
</evidence>
<dbReference type="Gene3D" id="1.20.1440.230">
    <property type="entry name" value="NADH-ubiquinone oxidoreductase 51kDa subunit, iron-sulphur binding domain"/>
    <property type="match status" value="1"/>
</dbReference>
<sequence length="436" mass="47039">MSDTLTPVLTASWGDERSWTLQAYEDRGGYGALKKALRQQPDEIIEQVKDSGLRGRGGAGFPTGMKWGFIPQDNPNPKYLVVNADESEPGTCKDIPLMMANPHVLVEGVIISSFAIRANTAFIYIRGEVLHVVRRVQKAVKEAYLAGHLGKDIHGSGYDLDVVVHAGAGAYICGEETALLEGLEGRRGQPRLRPPFPAVAGLYASPTVINNVESIASVPAIIDHGADWFASMGTEKSKGHGIFSLSGHVKNPGQFEAPLGITLRELIDLAGGMREGHELKFWTPGGSSTPLLTEEHLDVPLDFEGVGAAGSMLGTRALQVFDETTCVVRAVLRWTEFYKHESCGKCTPCREGTWWLVQTLARLERGEGQESDLDLLLDQCDNILGRSFCALGDGATSPISSSIKYFRDEYLAHLTHGGCPFDPAASTAFASEGALA</sequence>
<keyword evidence="15" id="KW-1185">Reference proteome</keyword>
<dbReference type="SUPFAM" id="SSF142984">
    <property type="entry name" value="Nqo1 middle domain-like"/>
    <property type="match status" value="1"/>
</dbReference>
<protein>
    <recommendedName>
        <fullName evidence="12">NADH-quinone oxidoreductase subunit F</fullName>
        <ecNumber evidence="12">7.1.1.-</ecNumber>
    </recommendedName>
</protein>
<dbReference type="PANTHER" id="PTHR11780:SF10">
    <property type="entry name" value="NADH DEHYDROGENASE [UBIQUINONE] FLAVOPROTEIN 1, MITOCHONDRIAL"/>
    <property type="match status" value="1"/>
</dbReference>
<keyword evidence="5 12" id="KW-0285">Flavoprotein</keyword>
<dbReference type="InterPro" id="IPR037225">
    <property type="entry name" value="Nuo51_FMN-bd_sf"/>
</dbReference>
<keyword evidence="6 12" id="KW-0288">FMN</keyword>
<gene>
    <name evidence="14" type="primary">nuoF</name>
    <name evidence="14" type="ORF">ACFSDE_12275</name>
</gene>
<dbReference type="Proteomes" id="UP001597351">
    <property type="component" value="Unassembled WGS sequence"/>
</dbReference>
<evidence type="ECO:0000313" key="14">
    <source>
        <dbReference type="EMBL" id="MFD1947571.1"/>
    </source>
</evidence>
<evidence type="ECO:0000256" key="10">
    <source>
        <dbReference type="ARBA" id="ARBA00023014"/>
    </source>
</evidence>
<keyword evidence="10 12" id="KW-0411">Iron-sulfur</keyword>
<keyword evidence="12" id="KW-0874">Quinone</keyword>
<evidence type="ECO:0000313" key="15">
    <source>
        <dbReference type="Proteomes" id="UP001597351"/>
    </source>
</evidence>
<dbReference type="Pfam" id="PF10531">
    <property type="entry name" value="SLBB"/>
    <property type="match status" value="1"/>
</dbReference>
<keyword evidence="11 12" id="KW-0520">NAD</keyword>
<comment type="cofactor">
    <cofactor evidence="1 12">
        <name>FMN</name>
        <dbReference type="ChEBI" id="CHEBI:58210"/>
    </cofactor>
</comment>
<keyword evidence="7 12" id="KW-0479">Metal-binding</keyword>
<accession>A0ABW4TNK9</accession>
<dbReference type="InterPro" id="IPR001949">
    <property type="entry name" value="NADH-UbQ_OxRdtase_51kDa_CS"/>
</dbReference>
<evidence type="ECO:0000256" key="1">
    <source>
        <dbReference type="ARBA" id="ARBA00001917"/>
    </source>
</evidence>
<keyword evidence="4 12" id="KW-0004">4Fe-4S</keyword>
<name>A0ABW4TNK9_9ACTN</name>
<dbReference type="GO" id="GO:0050136">
    <property type="term" value="F:NADH dehydrogenase (quinone) (non-electrogenic) activity"/>
    <property type="evidence" value="ECO:0007669"/>
    <property type="project" value="UniProtKB-EC"/>
</dbReference>
<keyword evidence="14" id="KW-0560">Oxidoreductase</keyword>
<comment type="similarity">
    <text evidence="3 12">Belongs to the complex I 51 kDa subunit family.</text>
</comment>
<dbReference type="Pfam" id="PF01512">
    <property type="entry name" value="Complex1_51K"/>
    <property type="match status" value="1"/>
</dbReference>
<dbReference type="PANTHER" id="PTHR11780">
    <property type="entry name" value="NADH-UBIQUINONE OXIDOREDUCTASE FLAVOPROTEIN 1 NDUFV1"/>
    <property type="match status" value="1"/>
</dbReference>
<dbReference type="NCBIfam" id="TIGR01959">
    <property type="entry name" value="nuoF_fam"/>
    <property type="match status" value="1"/>
</dbReference>
<evidence type="ECO:0000256" key="8">
    <source>
        <dbReference type="ARBA" id="ARBA00022967"/>
    </source>
</evidence>
<evidence type="ECO:0000256" key="4">
    <source>
        <dbReference type="ARBA" id="ARBA00022485"/>
    </source>
</evidence>
<dbReference type="NCBIfam" id="NF010120">
    <property type="entry name" value="PRK13596.1"/>
    <property type="match status" value="1"/>
</dbReference>
<reference evidence="15" key="1">
    <citation type="journal article" date="2019" name="Int. J. Syst. Evol. Microbiol.">
        <title>The Global Catalogue of Microorganisms (GCM) 10K type strain sequencing project: providing services to taxonomists for standard genome sequencing and annotation.</title>
        <authorList>
            <consortium name="The Broad Institute Genomics Platform"/>
            <consortium name="The Broad Institute Genome Sequencing Center for Infectious Disease"/>
            <person name="Wu L."/>
            <person name="Ma J."/>
        </authorList>
    </citation>
    <scope>NUCLEOTIDE SEQUENCE [LARGE SCALE GENOMIC DNA]</scope>
    <source>
        <strain evidence="15">CGMCC 1.12477</strain>
    </source>
</reference>
<dbReference type="SMART" id="SM00928">
    <property type="entry name" value="NADH_4Fe-4S"/>
    <property type="match status" value="1"/>
</dbReference>
<evidence type="ECO:0000256" key="5">
    <source>
        <dbReference type="ARBA" id="ARBA00022630"/>
    </source>
</evidence>
<evidence type="ECO:0000256" key="2">
    <source>
        <dbReference type="ARBA" id="ARBA00001966"/>
    </source>
</evidence>
<keyword evidence="9 12" id="KW-0408">Iron</keyword>